<organism evidence="9">
    <name type="scientific">Bionectria ochroleuca</name>
    <name type="common">Gliocladium roseum</name>
    <dbReference type="NCBI Taxonomy" id="29856"/>
    <lineage>
        <taxon>Eukaryota</taxon>
        <taxon>Fungi</taxon>
        <taxon>Dikarya</taxon>
        <taxon>Ascomycota</taxon>
        <taxon>Pezizomycotina</taxon>
        <taxon>Sordariomycetes</taxon>
        <taxon>Hypocreomycetidae</taxon>
        <taxon>Hypocreales</taxon>
        <taxon>Bionectriaceae</taxon>
        <taxon>Clonostachys</taxon>
    </lineage>
</organism>
<sequence length="527" mass="57537">MQSTNDTKIEPQAKKVDADGASLAYAECAKPGESGQGQGIHYEEANLKRNLAQRHLMMLVIGGVIGPGYFVGMGTGLSGAGPAGLLICFAIIGLLLWGVMQSLGELGAFIPVSGSFVHYTARFIDPAAGFAVGWNYCFLWAGIIMAEYNNLGLVLGYWDTPIPRWGWILMFWYVLAFPNNLFLGIKSFGEAEFWLALIKVLSIAAFLLCAILITTGVIGGEKIGFKFYQDPGAFANGPKGVFEIFVFAALQYSGSEMVGLTAGESANPSRDVPKAVKSVIWRIVVIFLGGIFFLTLTVPFNHPDLLNPKNKTASSPFVIAFTRVGAYAGAHTINAIIVVTILSAVNSALYVGSRTLVGLASQGQAPKILAWTNSRGVPVYSVVIMNLIGFLSLLNLSSGAGKFYIWVVTMTGVATFITWACICLAHVRLRQALHQQGVSEDVLPFKANPWVAWVTFGVNIFFIFFQGWTAFAPWNMEAFLQNYIIVAVFIVFYVGWKFYHKTPWVQPKMADLISNRRDLEPVQQATQ</sequence>
<dbReference type="PROSITE" id="PS00218">
    <property type="entry name" value="AMINO_ACID_PERMEASE_1"/>
    <property type="match status" value="1"/>
</dbReference>
<evidence type="ECO:0000256" key="2">
    <source>
        <dbReference type="ARBA" id="ARBA00022448"/>
    </source>
</evidence>
<reference evidence="9" key="1">
    <citation type="submission" date="2015-01" db="EMBL/GenBank/DDBJ databases">
        <authorList>
            <person name="Durling Mikael"/>
        </authorList>
    </citation>
    <scope>NUCLEOTIDE SEQUENCE</scope>
</reference>
<keyword evidence="3 7" id="KW-0812">Transmembrane</keyword>
<feature type="transmembrane region" description="Helical" evidence="7">
    <location>
        <begin position="377"/>
        <end position="397"/>
    </location>
</feature>
<feature type="transmembrane region" description="Helical" evidence="7">
    <location>
        <begin position="123"/>
        <end position="145"/>
    </location>
</feature>
<evidence type="ECO:0000256" key="6">
    <source>
        <dbReference type="ARBA" id="ARBA00023136"/>
    </source>
</evidence>
<protein>
    <recommendedName>
        <fullName evidence="8">Amino acid permease/ SLC12A domain-containing protein</fullName>
    </recommendedName>
</protein>
<name>A0A0B7K4E1_BIOOC</name>
<keyword evidence="2" id="KW-0813">Transport</keyword>
<dbReference type="Gene3D" id="1.20.1740.10">
    <property type="entry name" value="Amino acid/polyamine transporter I"/>
    <property type="match status" value="1"/>
</dbReference>
<evidence type="ECO:0000256" key="3">
    <source>
        <dbReference type="ARBA" id="ARBA00022692"/>
    </source>
</evidence>
<evidence type="ECO:0000256" key="7">
    <source>
        <dbReference type="SAM" id="Phobius"/>
    </source>
</evidence>
<keyword evidence="6 7" id="KW-0472">Membrane</keyword>
<gene>
    <name evidence="9" type="ORF">BN869_000008296_1</name>
</gene>
<feature type="transmembrane region" description="Helical" evidence="7">
    <location>
        <begin position="403"/>
        <end position="429"/>
    </location>
</feature>
<feature type="transmembrane region" description="Helical" evidence="7">
    <location>
        <begin position="56"/>
        <end position="77"/>
    </location>
</feature>
<comment type="subcellular location">
    <subcellularLocation>
        <location evidence="1">Membrane</location>
        <topology evidence="1">Multi-pass membrane protein</topology>
    </subcellularLocation>
</comment>
<dbReference type="PANTHER" id="PTHR43341:SF26">
    <property type="entry name" value="GENERAL AMINO ACID PERMEASE AGP3"/>
    <property type="match status" value="1"/>
</dbReference>
<feature type="transmembrane region" description="Helical" evidence="7">
    <location>
        <begin position="450"/>
        <end position="468"/>
    </location>
</feature>
<evidence type="ECO:0000256" key="1">
    <source>
        <dbReference type="ARBA" id="ARBA00004141"/>
    </source>
</evidence>
<feature type="domain" description="Amino acid permease/ SLC12A" evidence="8">
    <location>
        <begin position="55"/>
        <end position="503"/>
    </location>
</feature>
<dbReference type="PIRSF" id="PIRSF006060">
    <property type="entry name" value="AA_transporter"/>
    <property type="match status" value="1"/>
</dbReference>
<dbReference type="InterPro" id="IPR004840">
    <property type="entry name" value="Amino_acid_permease_CS"/>
</dbReference>
<dbReference type="PANTHER" id="PTHR43341">
    <property type="entry name" value="AMINO ACID PERMEASE"/>
    <property type="match status" value="1"/>
</dbReference>
<accession>A0A0B7K4E1</accession>
<dbReference type="InterPro" id="IPR004841">
    <property type="entry name" value="AA-permease/SLC12A_dom"/>
</dbReference>
<dbReference type="Pfam" id="PF00324">
    <property type="entry name" value="AA_permease"/>
    <property type="match status" value="1"/>
</dbReference>
<proteinExistence type="predicted"/>
<dbReference type="InterPro" id="IPR050524">
    <property type="entry name" value="APC_YAT"/>
</dbReference>
<dbReference type="GO" id="GO:0015171">
    <property type="term" value="F:amino acid transmembrane transporter activity"/>
    <property type="evidence" value="ECO:0007669"/>
    <property type="project" value="TreeGrafter"/>
</dbReference>
<dbReference type="AlphaFoldDB" id="A0A0B7K4E1"/>
<dbReference type="GO" id="GO:0016020">
    <property type="term" value="C:membrane"/>
    <property type="evidence" value="ECO:0007669"/>
    <property type="project" value="UniProtKB-SubCell"/>
</dbReference>
<feature type="transmembrane region" description="Helical" evidence="7">
    <location>
        <begin position="165"/>
        <end position="185"/>
    </location>
</feature>
<feature type="transmembrane region" description="Helical" evidence="7">
    <location>
        <begin position="83"/>
        <end position="103"/>
    </location>
</feature>
<dbReference type="EMBL" id="CDPU01000027">
    <property type="protein sequence ID" value="CEO52238.1"/>
    <property type="molecule type" value="Genomic_DNA"/>
</dbReference>
<feature type="transmembrane region" description="Helical" evidence="7">
    <location>
        <begin position="197"/>
        <end position="218"/>
    </location>
</feature>
<feature type="transmembrane region" description="Helical" evidence="7">
    <location>
        <begin position="279"/>
        <end position="300"/>
    </location>
</feature>
<evidence type="ECO:0000313" key="9">
    <source>
        <dbReference type="EMBL" id="CEO52238.1"/>
    </source>
</evidence>
<dbReference type="FunFam" id="1.20.1740.10:FF:000001">
    <property type="entry name" value="Amino acid permease"/>
    <property type="match status" value="1"/>
</dbReference>
<keyword evidence="5 7" id="KW-1133">Transmembrane helix</keyword>
<evidence type="ECO:0000256" key="4">
    <source>
        <dbReference type="ARBA" id="ARBA00022970"/>
    </source>
</evidence>
<evidence type="ECO:0000256" key="5">
    <source>
        <dbReference type="ARBA" id="ARBA00022989"/>
    </source>
</evidence>
<feature type="transmembrane region" description="Helical" evidence="7">
    <location>
        <begin position="480"/>
        <end position="499"/>
    </location>
</feature>
<keyword evidence="4" id="KW-0029">Amino-acid transport</keyword>
<evidence type="ECO:0000259" key="8">
    <source>
        <dbReference type="Pfam" id="PF00324"/>
    </source>
</evidence>
<feature type="transmembrane region" description="Helical" evidence="7">
    <location>
        <begin position="336"/>
        <end position="357"/>
    </location>
</feature>